<dbReference type="EMBL" id="CP048209">
    <property type="protein sequence ID" value="QHT61050.1"/>
    <property type="molecule type" value="Genomic_DNA"/>
</dbReference>
<dbReference type="Proteomes" id="UP000476064">
    <property type="component" value="Chromosome"/>
</dbReference>
<evidence type="ECO:0000256" key="2">
    <source>
        <dbReference type="ARBA" id="ARBA00023136"/>
    </source>
</evidence>
<evidence type="ECO:0000313" key="4">
    <source>
        <dbReference type="Proteomes" id="UP000476064"/>
    </source>
</evidence>
<gene>
    <name evidence="3" type="ORF">GXP70_14545</name>
</gene>
<sequence>MKETKPSEQFDIHSLDQLFSMIGKSSDFSRIQLETGHNGLTLSFYPSCRTAARFTIICSQASTVENLSINLHLMRRQSAIPQLVFEELTIGSLSKTTIAIAYIEGLTNPDIVQTMKDRLKGTVLDIVYDSSFPERVIGDDANTPFPLFLTTERIDRISYVITSGQIALFTSGSPYVLAGPPTCICSCTIITRRGKTLPCRA</sequence>
<dbReference type="GO" id="GO:0016020">
    <property type="term" value="C:membrane"/>
    <property type="evidence" value="ECO:0007669"/>
    <property type="project" value="InterPro"/>
</dbReference>
<organism evidence="3 4">
    <name type="scientific">Paenibacillus lycopersici</name>
    <dbReference type="NCBI Taxonomy" id="2704462"/>
    <lineage>
        <taxon>Bacteria</taxon>
        <taxon>Bacillati</taxon>
        <taxon>Bacillota</taxon>
        <taxon>Bacilli</taxon>
        <taxon>Bacillales</taxon>
        <taxon>Paenibacillaceae</taxon>
        <taxon>Paenibacillus</taxon>
    </lineage>
</organism>
<evidence type="ECO:0000256" key="1">
    <source>
        <dbReference type="ARBA" id="ARBA00005278"/>
    </source>
</evidence>
<proteinExistence type="inferred from homology"/>
<protein>
    <submittedName>
        <fullName evidence="3">Spore germination protein</fullName>
    </submittedName>
</protein>
<dbReference type="Pfam" id="PF03323">
    <property type="entry name" value="GerA"/>
    <property type="match status" value="1"/>
</dbReference>
<keyword evidence="4" id="KW-1185">Reference proteome</keyword>
<dbReference type="InterPro" id="IPR050768">
    <property type="entry name" value="UPF0353/GerABKA_families"/>
</dbReference>
<dbReference type="GO" id="GO:0009847">
    <property type="term" value="P:spore germination"/>
    <property type="evidence" value="ECO:0007669"/>
    <property type="project" value="InterPro"/>
</dbReference>
<reference evidence="3 4" key="1">
    <citation type="submission" date="2020-01" db="EMBL/GenBank/DDBJ databases">
        <title>Paenibacillus sp. nov., isolated from tomato rhizosphere.</title>
        <authorList>
            <person name="Weon H.-Y."/>
            <person name="Lee S.A."/>
        </authorList>
    </citation>
    <scope>NUCLEOTIDE SEQUENCE [LARGE SCALE GENOMIC DNA]</scope>
    <source>
        <strain evidence="3 4">12200R-189</strain>
    </source>
</reference>
<dbReference type="InterPro" id="IPR004995">
    <property type="entry name" value="Spore_Ger"/>
</dbReference>
<dbReference type="RefSeq" id="WP_162357489.1">
    <property type="nucleotide sequence ID" value="NZ_CP048209.1"/>
</dbReference>
<name>A0A6C0G348_9BACL</name>
<dbReference type="PANTHER" id="PTHR22550:SF5">
    <property type="entry name" value="LEUCINE ZIPPER PROTEIN 4"/>
    <property type="match status" value="1"/>
</dbReference>
<evidence type="ECO:0000313" key="3">
    <source>
        <dbReference type="EMBL" id="QHT61050.1"/>
    </source>
</evidence>
<keyword evidence="2" id="KW-0472">Membrane</keyword>
<dbReference type="PANTHER" id="PTHR22550">
    <property type="entry name" value="SPORE GERMINATION PROTEIN"/>
    <property type="match status" value="1"/>
</dbReference>
<dbReference type="KEGG" id="plyc:GXP70_14545"/>
<comment type="similarity">
    <text evidence="1">Belongs to the GerABKA family.</text>
</comment>
<dbReference type="AlphaFoldDB" id="A0A6C0G348"/>
<accession>A0A6C0G348</accession>